<reference evidence="8 9" key="1">
    <citation type="submission" date="2020-07" db="EMBL/GenBank/DDBJ databases">
        <title>Sequencing the genomes of 1000 actinobacteria strains.</title>
        <authorList>
            <person name="Klenk H.-P."/>
        </authorList>
    </citation>
    <scope>NUCLEOTIDE SEQUENCE [LARGE SCALE GENOMIC DNA]</scope>
    <source>
        <strain evidence="8 9">DSM 24662</strain>
    </source>
</reference>
<dbReference type="CDD" id="cd17535">
    <property type="entry name" value="REC_NarL-like"/>
    <property type="match status" value="1"/>
</dbReference>
<feature type="domain" description="HTH luxR-type" evidence="6">
    <location>
        <begin position="151"/>
        <end position="216"/>
    </location>
</feature>
<evidence type="ECO:0000259" key="6">
    <source>
        <dbReference type="PROSITE" id="PS50043"/>
    </source>
</evidence>
<comment type="caution">
    <text evidence="8">The sequence shown here is derived from an EMBL/GenBank/DDBJ whole genome shotgun (WGS) entry which is preliminary data.</text>
</comment>
<dbReference type="PROSITE" id="PS00622">
    <property type="entry name" value="HTH_LUXR_1"/>
    <property type="match status" value="1"/>
</dbReference>
<keyword evidence="1 5" id="KW-0597">Phosphoprotein</keyword>
<evidence type="ECO:0000256" key="2">
    <source>
        <dbReference type="ARBA" id="ARBA00023015"/>
    </source>
</evidence>
<proteinExistence type="predicted"/>
<dbReference type="GO" id="GO:0006355">
    <property type="term" value="P:regulation of DNA-templated transcription"/>
    <property type="evidence" value="ECO:0007669"/>
    <property type="project" value="InterPro"/>
</dbReference>
<accession>A0A7Y9GQ97</accession>
<name>A0A7Y9GQ97_9MICO</name>
<dbReference type="Pfam" id="PF00072">
    <property type="entry name" value="Response_reg"/>
    <property type="match status" value="1"/>
</dbReference>
<evidence type="ECO:0000256" key="1">
    <source>
        <dbReference type="ARBA" id="ARBA00022553"/>
    </source>
</evidence>
<dbReference type="EMBL" id="JACCBV010000001">
    <property type="protein sequence ID" value="NYE20486.1"/>
    <property type="molecule type" value="Genomic_DNA"/>
</dbReference>
<dbReference type="CDD" id="cd06170">
    <property type="entry name" value="LuxR_C_like"/>
    <property type="match status" value="1"/>
</dbReference>
<dbReference type="AlphaFoldDB" id="A0A7Y9GQ97"/>
<dbReference type="GO" id="GO:0003677">
    <property type="term" value="F:DNA binding"/>
    <property type="evidence" value="ECO:0007669"/>
    <property type="project" value="UniProtKB-KW"/>
</dbReference>
<dbReference type="RefSeq" id="WP_179490494.1">
    <property type="nucleotide sequence ID" value="NZ_JACCBV010000001.1"/>
</dbReference>
<dbReference type="SMART" id="SM00448">
    <property type="entry name" value="REC"/>
    <property type="match status" value="1"/>
</dbReference>
<evidence type="ECO:0000256" key="4">
    <source>
        <dbReference type="ARBA" id="ARBA00023163"/>
    </source>
</evidence>
<gene>
    <name evidence="8" type="ORF">BJ991_002514</name>
</gene>
<dbReference type="InterPro" id="IPR001789">
    <property type="entry name" value="Sig_transdc_resp-reg_receiver"/>
</dbReference>
<evidence type="ECO:0000313" key="8">
    <source>
        <dbReference type="EMBL" id="NYE20486.1"/>
    </source>
</evidence>
<dbReference type="PRINTS" id="PR00038">
    <property type="entry name" value="HTHLUXR"/>
</dbReference>
<dbReference type="InterPro" id="IPR000792">
    <property type="entry name" value="Tscrpt_reg_LuxR_C"/>
</dbReference>
<dbReference type="Gene3D" id="3.40.50.2300">
    <property type="match status" value="1"/>
</dbReference>
<dbReference type="SMART" id="SM00421">
    <property type="entry name" value="HTH_LUXR"/>
    <property type="match status" value="1"/>
</dbReference>
<dbReference type="InterPro" id="IPR011006">
    <property type="entry name" value="CheY-like_superfamily"/>
</dbReference>
<keyword evidence="3 8" id="KW-0238">DNA-binding</keyword>
<evidence type="ECO:0000259" key="7">
    <source>
        <dbReference type="PROSITE" id="PS50110"/>
    </source>
</evidence>
<dbReference type="Pfam" id="PF00196">
    <property type="entry name" value="GerE"/>
    <property type="match status" value="1"/>
</dbReference>
<protein>
    <submittedName>
        <fullName evidence="8">DNA-binding NarL/FixJ family response regulator</fullName>
    </submittedName>
</protein>
<dbReference type="PANTHER" id="PTHR43214:SF24">
    <property type="entry name" value="TRANSCRIPTIONAL REGULATORY PROTEIN NARL-RELATED"/>
    <property type="match status" value="1"/>
</dbReference>
<dbReference type="InterPro" id="IPR039420">
    <property type="entry name" value="WalR-like"/>
</dbReference>
<evidence type="ECO:0000256" key="3">
    <source>
        <dbReference type="ARBA" id="ARBA00023125"/>
    </source>
</evidence>
<dbReference type="PROSITE" id="PS50043">
    <property type="entry name" value="HTH_LUXR_2"/>
    <property type="match status" value="1"/>
</dbReference>
<feature type="domain" description="Response regulatory" evidence="7">
    <location>
        <begin position="9"/>
        <end position="124"/>
    </location>
</feature>
<dbReference type="PROSITE" id="PS50110">
    <property type="entry name" value="RESPONSE_REGULATORY"/>
    <property type="match status" value="1"/>
</dbReference>
<evidence type="ECO:0000313" key="9">
    <source>
        <dbReference type="Proteomes" id="UP000576969"/>
    </source>
</evidence>
<feature type="modified residue" description="4-aspartylphosphate" evidence="5">
    <location>
        <position position="59"/>
    </location>
</feature>
<keyword evidence="4" id="KW-0804">Transcription</keyword>
<dbReference type="Proteomes" id="UP000576969">
    <property type="component" value="Unassembled WGS sequence"/>
</dbReference>
<dbReference type="InterPro" id="IPR058245">
    <property type="entry name" value="NreC/VraR/RcsB-like_REC"/>
</dbReference>
<organism evidence="8 9">
    <name type="scientific">Microbacterium immunditiarum</name>
    <dbReference type="NCBI Taxonomy" id="337480"/>
    <lineage>
        <taxon>Bacteria</taxon>
        <taxon>Bacillati</taxon>
        <taxon>Actinomycetota</taxon>
        <taxon>Actinomycetes</taxon>
        <taxon>Micrococcales</taxon>
        <taxon>Microbacteriaceae</taxon>
        <taxon>Microbacterium</taxon>
    </lineage>
</organism>
<dbReference type="GO" id="GO:0000160">
    <property type="term" value="P:phosphorelay signal transduction system"/>
    <property type="evidence" value="ECO:0007669"/>
    <property type="project" value="InterPro"/>
</dbReference>
<keyword evidence="2" id="KW-0805">Transcription regulation</keyword>
<keyword evidence="9" id="KW-1185">Reference proteome</keyword>
<dbReference type="SUPFAM" id="SSF52172">
    <property type="entry name" value="CheY-like"/>
    <property type="match status" value="1"/>
</dbReference>
<dbReference type="PANTHER" id="PTHR43214">
    <property type="entry name" value="TWO-COMPONENT RESPONSE REGULATOR"/>
    <property type="match status" value="1"/>
</dbReference>
<sequence length="225" mass="24241">MGDRGAALRVLVADDQELVRAGFRLILERAGLEVVGEAADGIEAVELVREYRPDVVLMDIRMPQMDGIEATRSVVALPSPPKVLVLTTFDLDDHVYGAIRAGASGFLLKDVSPAGLVQGVHVVAAGEAMLSPSVIARLVDRFGMLAVEPDLPPAMRALTERETQIAKLVARGLPNAEIASRLYLSEATVKSYVSRLLSKLDVRDRVQIAVLAYETGFVRPGDRGD</sequence>
<evidence type="ECO:0000256" key="5">
    <source>
        <dbReference type="PROSITE-ProRule" id="PRU00169"/>
    </source>
</evidence>